<accession>A0A9Q0MSK7</accession>
<dbReference type="Pfam" id="PF03184">
    <property type="entry name" value="DDE_1"/>
    <property type="match status" value="1"/>
</dbReference>
<dbReference type="AlphaFoldDB" id="A0A9Q0MSK7"/>
<evidence type="ECO:0000259" key="1">
    <source>
        <dbReference type="Pfam" id="PF03184"/>
    </source>
</evidence>
<dbReference type="GO" id="GO:0005634">
    <property type="term" value="C:nucleus"/>
    <property type="evidence" value="ECO:0007669"/>
    <property type="project" value="TreeGrafter"/>
</dbReference>
<proteinExistence type="predicted"/>
<dbReference type="InterPro" id="IPR004875">
    <property type="entry name" value="DDE_SF_endonuclease_dom"/>
</dbReference>
<evidence type="ECO:0000313" key="2">
    <source>
        <dbReference type="EMBL" id="KAJ6636929.1"/>
    </source>
</evidence>
<dbReference type="GO" id="GO:0003677">
    <property type="term" value="F:DNA binding"/>
    <property type="evidence" value="ECO:0007669"/>
    <property type="project" value="TreeGrafter"/>
</dbReference>
<evidence type="ECO:0000313" key="3">
    <source>
        <dbReference type="Proteomes" id="UP001151699"/>
    </source>
</evidence>
<dbReference type="PANTHER" id="PTHR19303">
    <property type="entry name" value="TRANSPOSON"/>
    <property type="match status" value="1"/>
</dbReference>
<dbReference type="OrthoDB" id="7791277at2759"/>
<dbReference type="Proteomes" id="UP001151699">
    <property type="component" value="Chromosome X"/>
</dbReference>
<name>A0A9Q0MSK7_9DIPT</name>
<dbReference type="PANTHER" id="PTHR19303:SF73">
    <property type="entry name" value="PROTEIN PDC2"/>
    <property type="match status" value="1"/>
</dbReference>
<keyword evidence="3" id="KW-1185">Reference proteome</keyword>
<dbReference type="InterPro" id="IPR050863">
    <property type="entry name" value="CenT-Element_Derived"/>
</dbReference>
<feature type="domain" description="DDE-1" evidence="1">
    <location>
        <begin position="88"/>
        <end position="219"/>
    </location>
</feature>
<organism evidence="2 3">
    <name type="scientific">Pseudolycoriella hygida</name>
    <dbReference type="NCBI Taxonomy" id="35572"/>
    <lineage>
        <taxon>Eukaryota</taxon>
        <taxon>Metazoa</taxon>
        <taxon>Ecdysozoa</taxon>
        <taxon>Arthropoda</taxon>
        <taxon>Hexapoda</taxon>
        <taxon>Insecta</taxon>
        <taxon>Pterygota</taxon>
        <taxon>Neoptera</taxon>
        <taxon>Endopterygota</taxon>
        <taxon>Diptera</taxon>
        <taxon>Nematocera</taxon>
        <taxon>Sciaroidea</taxon>
        <taxon>Sciaridae</taxon>
        <taxon>Pseudolycoriella</taxon>
    </lineage>
</organism>
<comment type="caution">
    <text evidence="2">The sequence shown here is derived from an EMBL/GenBank/DDBJ whole genome shotgun (WGS) entry which is preliminary data.</text>
</comment>
<dbReference type="EMBL" id="WJQU01000003">
    <property type="protein sequence ID" value="KAJ6636929.1"/>
    <property type="molecule type" value="Genomic_DNA"/>
</dbReference>
<reference evidence="2" key="1">
    <citation type="submission" date="2022-07" db="EMBL/GenBank/DDBJ databases">
        <authorList>
            <person name="Trinca V."/>
            <person name="Uliana J.V.C."/>
            <person name="Torres T.T."/>
            <person name="Ward R.J."/>
            <person name="Monesi N."/>
        </authorList>
    </citation>
    <scope>NUCLEOTIDE SEQUENCE</scope>
    <source>
        <strain evidence="2">HSMRA1968</strain>
        <tissue evidence="2">Whole embryos</tissue>
    </source>
</reference>
<sequence>MQKTLALPISKLARAGWHQLSFKIMSGESTDVDKEAVNDWYKQLPNILKDFEPDDIFNMDETGLFFKCLPNKTLADRKEKCYGWKNSKLRLSVLVGANNSGTEKLKLLIIGKFRRPRCFAKNQQLPVQYCANKKSWMTSSIFEEYIMLDLDMKFQHEKRTVLFFVDNCPAHPKNLVSKLKAIKLVFFPNNMTSKVQPMDARIIKDVKAKYRTKIVNKLIGID</sequence>
<gene>
    <name evidence="2" type="primary">Tigd4</name>
    <name evidence="2" type="ORF">Bhyg_09655</name>
</gene>
<protein>
    <submittedName>
        <fullName evidence="2">Tigger transposable element-derived protein 4</fullName>
    </submittedName>
</protein>